<dbReference type="Proteomes" id="UP000075714">
    <property type="component" value="Unassembled WGS sequence"/>
</dbReference>
<name>A0A150GWK6_GONPE</name>
<reference evidence="2" key="1">
    <citation type="journal article" date="2016" name="Nat. Commun.">
        <title>The Gonium pectorale genome demonstrates co-option of cell cycle regulation during the evolution of multicellularity.</title>
        <authorList>
            <person name="Hanschen E.R."/>
            <person name="Marriage T.N."/>
            <person name="Ferris P.J."/>
            <person name="Hamaji T."/>
            <person name="Toyoda A."/>
            <person name="Fujiyama A."/>
            <person name="Neme R."/>
            <person name="Noguchi H."/>
            <person name="Minakuchi Y."/>
            <person name="Suzuki M."/>
            <person name="Kawai-Toyooka H."/>
            <person name="Smith D.R."/>
            <person name="Sparks H."/>
            <person name="Anderson J."/>
            <person name="Bakaric R."/>
            <person name="Luria V."/>
            <person name="Karger A."/>
            <person name="Kirschner M.W."/>
            <person name="Durand P.M."/>
            <person name="Michod R.E."/>
            <person name="Nozaki H."/>
            <person name="Olson B.J."/>
        </authorList>
    </citation>
    <scope>NUCLEOTIDE SEQUENCE [LARGE SCALE GENOMIC DNA]</scope>
    <source>
        <strain evidence="2">NIES-2863</strain>
    </source>
</reference>
<keyword evidence="2" id="KW-1185">Reference proteome</keyword>
<protein>
    <submittedName>
        <fullName evidence="1">Uncharacterized protein</fullName>
    </submittedName>
</protein>
<accession>A0A150GWK6</accession>
<sequence length="112" mass="11755">MLLKQVVVEFGASGASVKRDGVTCLTASKRGGMFFVDSELVRPPVAAAAGEAARPKTVSAAPAESARKGTVEGLPVTAQQFQAAGKRVYDTFGTAKLSHQLYARSGRRKCLN</sequence>
<organism evidence="1 2">
    <name type="scientific">Gonium pectorale</name>
    <name type="common">Green alga</name>
    <dbReference type="NCBI Taxonomy" id="33097"/>
    <lineage>
        <taxon>Eukaryota</taxon>
        <taxon>Viridiplantae</taxon>
        <taxon>Chlorophyta</taxon>
        <taxon>core chlorophytes</taxon>
        <taxon>Chlorophyceae</taxon>
        <taxon>CS clade</taxon>
        <taxon>Chlamydomonadales</taxon>
        <taxon>Volvocaceae</taxon>
        <taxon>Gonium</taxon>
    </lineage>
</organism>
<evidence type="ECO:0000313" key="2">
    <source>
        <dbReference type="Proteomes" id="UP000075714"/>
    </source>
</evidence>
<gene>
    <name evidence="1" type="ORF">GPECTOR_5g365</name>
</gene>
<evidence type="ECO:0000313" key="1">
    <source>
        <dbReference type="EMBL" id="KXZ54277.1"/>
    </source>
</evidence>
<dbReference type="EMBL" id="LSYV01000006">
    <property type="protein sequence ID" value="KXZ54277.1"/>
    <property type="molecule type" value="Genomic_DNA"/>
</dbReference>
<dbReference type="AlphaFoldDB" id="A0A150GWK6"/>
<proteinExistence type="predicted"/>
<comment type="caution">
    <text evidence="1">The sequence shown here is derived from an EMBL/GenBank/DDBJ whole genome shotgun (WGS) entry which is preliminary data.</text>
</comment>